<dbReference type="AlphaFoldDB" id="A0A8T0AWH6"/>
<organism evidence="2 3">
    <name type="scientific">Silurus meridionalis</name>
    <name type="common">Southern catfish</name>
    <name type="synonym">Silurus soldatovi meridionalis</name>
    <dbReference type="NCBI Taxonomy" id="175797"/>
    <lineage>
        <taxon>Eukaryota</taxon>
        <taxon>Metazoa</taxon>
        <taxon>Chordata</taxon>
        <taxon>Craniata</taxon>
        <taxon>Vertebrata</taxon>
        <taxon>Euteleostomi</taxon>
        <taxon>Actinopterygii</taxon>
        <taxon>Neopterygii</taxon>
        <taxon>Teleostei</taxon>
        <taxon>Ostariophysi</taxon>
        <taxon>Siluriformes</taxon>
        <taxon>Siluridae</taxon>
        <taxon>Silurus</taxon>
    </lineage>
</organism>
<reference evidence="2" key="1">
    <citation type="submission" date="2020-08" db="EMBL/GenBank/DDBJ databases">
        <title>Chromosome-level assembly of Southern catfish (Silurus meridionalis) provides insights into visual adaptation to the nocturnal and benthic lifestyles.</title>
        <authorList>
            <person name="Zhang Y."/>
            <person name="Wang D."/>
            <person name="Peng Z."/>
        </authorList>
    </citation>
    <scope>NUCLEOTIDE SEQUENCE</scope>
    <source>
        <strain evidence="2">SWU-2019-XX</strain>
        <tissue evidence="2">Muscle</tissue>
    </source>
</reference>
<evidence type="ECO:0000256" key="1">
    <source>
        <dbReference type="SAM" id="Phobius"/>
    </source>
</evidence>
<keyword evidence="3" id="KW-1185">Reference proteome</keyword>
<accession>A0A8T0AWH6</accession>
<evidence type="ECO:0000313" key="3">
    <source>
        <dbReference type="Proteomes" id="UP000606274"/>
    </source>
</evidence>
<keyword evidence="1" id="KW-0472">Membrane</keyword>
<name>A0A8T0AWH6_SILME</name>
<comment type="caution">
    <text evidence="2">The sequence shown here is derived from an EMBL/GenBank/DDBJ whole genome shotgun (WGS) entry which is preliminary data.</text>
</comment>
<dbReference type="EMBL" id="JABFDY010000015">
    <property type="protein sequence ID" value="KAF7696613.1"/>
    <property type="molecule type" value="Genomic_DNA"/>
</dbReference>
<sequence>MFILKRDSKVILRGKIEVHTLKALFEDDGLEIFSSGSVKIRCCEENHTGKYLWETWNSMGNLLCNFSFTLNIYDRRHLSSPDLLSVCQSFAEVKPSTTECSLRPHDSSTDLLLRENICLNRKVFLLLCGVMAMFLTLITALCCVSIMLRRTSSPSDHPPGVDVDVIYTEVDICRKGKRNRKKHESVKNVTEIYSEVNHEPNQETRNLTFTTYGLDEINPV</sequence>
<feature type="transmembrane region" description="Helical" evidence="1">
    <location>
        <begin position="123"/>
        <end position="148"/>
    </location>
</feature>
<protein>
    <submittedName>
        <fullName evidence="2">Uncharacterized protein</fullName>
    </submittedName>
</protein>
<proteinExistence type="predicted"/>
<gene>
    <name evidence="2" type="ORF">HF521_005031</name>
</gene>
<keyword evidence="1" id="KW-1133">Transmembrane helix</keyword>
<evidence type="ECO:0000313" key="2">
    <source>
        <dbReference type="EMBL" id="KAF7696613.1"/>
    </source>
</evidence>
<dbReference type="Proteomes" id="UP000606274">
    <property type="component" value="Unassembled WGS sequence"/>
</dbReference>
<keyword evidence="1" id="KW-0812">Transmembrane</keyword>